<evidence type="ECO:0000256" key="1">
    <source>
        <dbReference type="ARBA" id="ARBA00023125"/>
    </source>
</evidence>
<keyword evidence="1" id="KW-0238">DNA-binding</keyword>
<dbReference type="Gene3D" id="1.10.357.10">
    <property type="entry name" value="Tetracycline Repressor, domain 2"/>
    <property type="match status" value="1"/>
</dbReference>
<dbReference type="SUPFAM" id="SSF46689">
    <property type="entry name" value="Homeodomain-like"/>
    <property type="match status" value="1"/>
</dbReference>
<evidence type="ECO:0000313" key="4">
    <source>
        <dbReference type="Proteomes" id="UP000031057"/>
    </source>
</evidence>
<protein>
    <recommendedName>
        <fullName evidence="2">HTH tetR-type domain-containing protein</fullName>
    </recommendedName>
</protein>
<dbReference type="EMBL" id="JTDI01000005">
    <property type="protein sequence ID" value="KHK90257.1"/>
    <property type="molecule type" value="Genomic_DNA"/>
</dbReference>
<evidence type="ECO:0000313" key="3">
    <source>
        <dbReference type="EMBL" id="KHK90257.1"/>
    </source>
</evidence>
<comment type="caution">
    <text evidence="3">The sequence shown here is derived from an EMBL/GenBank/DDBJ whole genome shotgun (WGS) entry which is preliminary data.</text>
</comment>
<accession>A0A0B1ZIC0</accession>
<reference evidence="3 4" key="1">
    <citation type="submission" date="2014-10" db="EMBL/GenBank/DDBJ databases">
        <title>Genome sequence of Novosphingobium malaysiense MUSC 273(T).</title>
        <authorList>
            <person name="Lee L.-H."/>
        </authorList>
    </citation>
    <scope>NUCLEOTIDE SEQUENCE [LARGE SCALE GENOMIC DNA]</scope>
    <source>
        <strain evidence="3 4">MUSC 273</strain>
    </source>
</reference>
<gene>
    <name evidence="3" type="ORF">LK12_16580</name>
</gene>
<sequence length="166" mass="18403">MLVTQDVFSTKGYSHAGLRESAAKAEVTASLLIKYFGTNAKLLEEVLVAAIHPSRHFQSDRTKLGEAIVAAFLDPQSPMQSPAMIALTLAMQNRGRLWSASSGNDVDPMTLWLDNEDARVRAINILAMTMRFSIFHRNMGQFLSESERRNSGQCFARSLQDLVDLA</sequence>
<dbReference type="InterPro" id="IPR009057">
    <property type="entry name" value="Homeodomain-like_sf"/>
</dbReference>
<feature type="domain" description="HTH tetR-type" evidence="2">
    <location>
        <begin position="6"/>
        <end position="46"/>
    </location>
</feature>
<dbReference type="Proteomes" id="UP000031057">
    <property type="component" value="Unassembled WGS sequence"/>
</dbReference>
<proteinExistence type="predicted"/>
<keyword evidence="4" id="KW-1185">Reference proteome</keyword>
<dbReference type="InterPro" id="IPR001647">
    <property type="entry name" value="HTH_TetR"/>
</dbReference>
<evidence type="ECO:0000259" key="2">
    <source>
        <dbReference type="Pfam" id="PF00440"/>
    </source>
</evidence>
<organism evidence="3 4">
    <name type="scientific">Novosphingobium malaysiense</name>
    <dbReference type="NCBI Taxonomy" id="1348853"/>
    <lineage>
        <taxon>Bacteria</taxon>
        <taxon>Pseudomonadati</taxon>
        <taxon>Pseudomonadota</taxon>
        <taxon>Alphaproteobacteria</taxon>
        <taxon>Sphingomonadales</taxon>
        <taxon>Sphingomonadaceae</taxon>
        <taxon>Novosphingobium</taxon>
    </lineage>
</organism>
<dbReference type="RefSeq" id="WP_039286411.1">
    <property type="nucleotide sequence ID" value="NZ_JTDI01000005.1"/>
</dbReference>
<dbReference type="AlphaFoldDB" id="A0A0B1ZIC0"/>
<name>A0A0B1ZIC0_9SPHN</name>
<dbReference type="GO" id="GO:0003677">
    <property type="term" value="F:DNA binding"/>
    <property type="evidence" value="ECO:0007669"/>
    <property type="project" value="UniProtKB-KW"/>
</dbReference>
<dbReference type="Pfam" id="PF00440">
    <property type="entry name" value="TetR_N"/>
    <property type="match status" value="1"/>
</dbReference>